<dbReference type="Gene3D" id="3.20.20.140">
    <property type="entry name" value="Metal-dependent hydrolases"/>
    <property type="match status" value="1"/>
</dbReference>
<reference evidence="2 3" key="1">
    <citation type="submission" date="2019-06" db="EMBL/GenBank/DDBJ databases">
        <title>Genomic Encyclopedia of Type Strains, Phase IV (KMG-V): Genome sequencing to study the core and pangenomes of soil and plant-associated prokaryotes.</title>
        <authorList>
            <person name="Whitman W."/>
        </authorList>
    </citation>
    <scope>NUCLEOTIDE SEQUENCE [LARGE SCALE GENOMIC DNA]</scope>
    <source>
        <strain evidence="2 3">BR 11865</strain>
    </source>
</reference>
<sequence length="568" mass="60659">MMRMGRVAAAVSGLALLTGPLGGPLGGQAWAAPTLLVNALIHTEDAVHPTASALAWDESGILLAVGETADLTQRYPGAATVDAGGAPVVPGLIDAHGHVQEEGAALLTADLSGSTSKAEILNRLKAQAAKLPPGDWLQGWGWDQNRWADKAFPTAADLDAAFPDRPVRLERIDGHAVWINSAALRVMAAQPKAKSLDGSWQPQGGRIVRKGKKATGVLIDNAMDLLTEALPPRTDDQIRQNYTLAFAEMVSLGLTGTHEPGIDLQSFRVLQDMAAKGEVPVRLYTMADGDHEALAWLCSQNGGYTDPTGRVRMRAVKLYMDGALGSRGAKLLRPYSDDPGNSGIYVTNPADYPRIVAKAKGCHVQVATHAIGDGGNRLVLDTYAKVLGADAKSDHRWRVEHAQILTLDDIPRFAQLGVIASMQPTHATSDMPWAEKRLGHDRLAGAYAWQSLRHAGARLALGSDFPVEKVNPMLGLYAAVTRQDLAGQPPGGWLPDQKLTREEALAGFTRDAAYAGFMEEEVGALKPGLRADFVILSADPLTVAPRQIADIKPLSTWVDGRKVYDAGK</sequence>
<dbReference type="GO" id="GO:0016810">
    <property type="term" value="F:hydrolase activity, acting on carbon-nitrogen (but not peptide) bonds"/>
    <property type="evidence" value="ECO:0007669"/>
    <property type="project" value="InterPro"/>
</dbReference>
<evidence type="ECO:0000259" key="1">
    <source>
        <dbReference type="Pfam" id="PF07969"/>
    </source>
</evidence>
<dbReference type="RefSeq" id="WP_246138486.1">
    <property type="nucleotide sequence ID" value="NZ_JAYNFR010000012.1"/>
</dbReference>
<dbReference type="SUPFAM" id="SSF51556">
    <property type="entry name" value="Metallo-dependent hydrolases"/>
    <property type="match status" value="1"/>
</dbReference>
<dbReference type="InterPro" id="IPR033932">
    <property type="entry name" value="YtcJ-like"/>
</dbReference>
<dbReference type="PANTHER" id="PTHR22642">
    <property type="entry name" value="IMIDAZOLONEPROPIONASE"/>
    <property type="match status" value="1"/>
</dbReference>
<dbReference type="PANTHER" id="PTHR22642:SF2">
    <property type="entry name" value="PROTEIN LONG AFTER FAR-RED 3"/>
    <property type="match status" value="1"/>
</dbReference>
<dbReference type="CDD" id="cd01300">
    <property type="entry name" value="YtcJ_like"/>
    <property type="match status" value="1"/>
</dbReference>
<evidence type="ECO:0000313" key="3">
    <source>
        <dbReference type="Proteomes" id="UP000316545"/>
    </source>
</evidence>
<dbReference type="Proteomes" id="UP000316545">
    <property type="component" value="Unassembled WGS sequence"/>
</dbReference>
<dbReference type="Gene3D" id="2.30.40.10">
    <property type="entry name" value="Urease, subunit C, domain 1"/>
    <property type="match status" value="1"/>
</dbReference>
<dbReference type="InterPro" id="IPR013108">
    <property type="entry name" value="Amidohydro_3"/>
</dbReference>
<protein>
    <recommendedName>
        <fullName evidence="1">Amidohydrolase 3 domain-containing protein</fullName>
    </recommendedName>
</protein>
<gene>
    <name evidence="2" type="ORF">FBZ88_102339</name>
</gene>
<comment type="caution">
    <text evidence="2">The sequence shown here is derived from an EMBL/GenBank/DDBJ whole genome shotgun (WGS) entry which is preliminary data.</text>
</comment>
<dbReference type="Gene3D" id="3.10.310.70">
    <property type="match status" value="1"/>
</dbReference>
<dbReference type="InterPro" id="IPR032466">
    <property type="entry name" value="Metal_Hydrolase"/>
</dbReference>
<accession>A0A560GAH3</accession>
<proteinExistence type="predicted"/>
<dbReference type="SUPFAM" id="SSF51338">
    <property type="entry name" value="Composite domain of metallo-dependent hydrolases"/>
    <property type="match status" value="1"/>
</dbReference>
<organism evidence="2 3">
    <name type="scientific">Nitrospirillum amazonense</name>
    <dbReference type="NCBI Taxonomy" id="28077"/>
    <lineage>
        <taxon>Bacteria</taxon>
        <taxon>Pseudomonadati</taxon>
        <taxon>Pseudomonadota</taxon>
        <taxon>Alphaproteobacteria</taxon>
        <taxon>Rhodospirillales</taxon>
        <taxon>Azospirillaceae</taxon>
        <taxon>Nitrospirillum</taxon>
    </lineage>
</organism>
<name>A0A560GAH3_9PROT</name>
<dbReference type="AlphaFoldDB" id="A0A560GAH3"/>
<dbReference type="Pfam" id="PF07969">
    <property type="entry name" value="Amidohydro_3"/>
    <property type="match status" value="1"/>
</dbReference>
<feature type="domain" description="Amidohydrolase 3" evidence="1">
    <location>
        <begin position="80"/>
        <end position="564"/>
    </location>
</feature>
<dbReference type="InterPro" id="IPR011059">
    <property type="entry name" value="Metal-dep_hydrolase_composite"/>
</dbReference>
<evidence type="ECO:0000313" key="2">
    <source>
        <dbReference type="EMBL" id="TWB30774.1"/>
    </source>
</evidence>
<dbReference type="EMBL" id="VITO01000002">
    <property type="protein sequence ID" value="TWB30774.1"/>
    <property type="molecule type" value="Genomic_DNA"/>
</dbReference>
<keyword evidence="3" id="KW-1185">Reference proteome</keyword>